<keyword evidence="1" id="KW-1133">Transmembrane helix</keyword>
<gene>
    <name evidence="2" type="ORF">HLB44_14220</name>
</gene>
<evidence type="ECO:0000313" key="2">
    <source>
        <dbReference type="EMBL" id="NRF68145.1"/>
    </source>
</evidence>
<sequence>MTRGTMVHPMLKLLATQPELLAEHVAAYAELASAEASEAAQGLRQRTLLGGLAALLALLGLIFSGVAALLLAALPLREMPLPWVLLAVPAVPLIAALGCWLRMRTKPSTPKFVQLRQQVAADTALLREALAT</sequence>
<keyword evidence="3" id="KW-1185">Reference proteome</keyword>
<dbReference type="Pfam" id="PF07332">
    <property type="entry name" value="Phage_holin_3_6"/>
    <property type="match status" value="1"/>
</dbReference>
<reference evidence="2 3" key="1">
    <citation type="submission" date="2020-05" db="EMBL/GenBank/DDBJ databases">
        <title>Aquincola sp. isolate from soil.</title>
        <authorList>
            <person name="Han J."/>
            <person name="Kim D.-U."/>
        </authorList>
    </citation>
    <scope>NUCLEOTIDE SEQUENCE [LARGE SCALE GENOMIC DNA]</scope>
    <source>
        <strain evidence="2 3">S2</strain>
    </source>
</reference>
<dbReference type="Proteomes" id="UP000737171">
    <property type="component" value="Unassembled WGS sequence"/>
</dbReference>
<feature type="transmembrane region" description="Helical" evidence="1">
    <location>
        <begin position="48"/>
        <end position="74"/>
    </location>
</feature>
<accession>A0ABX2EHL8</accession>
<keyword evidence="1" id="KW-0812">Transmembrane</keyword>
<proteinExistence type="predicted"/>
<evidence type="ECO:0000256" key="1">
    <source>
        <dbReference type="SAM" id="Phobius"/>
    </source>
</evidence>
<comment type="caution">
    <text evidence="2">The sequence shown here is derived from an EMBL/GenBank/DDBJ whole genome shotgun (WGS) entry which is preliminary data.</text>
</comment>
<evidence type="ECO:0000313" key="3">
    <source>
        <dbReference type="Proteomes" id="UP000737171"/>
    </source>
</evidence>
<protein>
    <submittedName>
        <fullName evidence="2">Phage holin family protein</fullName>
    </submittedName>
</protein>
<dbReference type="InterPro" id="IPR009937">
    <property type="entry name" value="Phage_holin_3_6"/>
</dbReference>
<dbReference type="EMBL" id="JABRWJ010000004">
    <property type="protein sequence ID" value="NRF68145.1"/>
    <property type="molecule type" value="Genomic_DNA"/>
</dbReference>
<organism evidence="2 3">
    <name type="scientific">Pseudaquabacterium terrae</name>
    <dbReference type="NCBI Taxonomy" id="2732868"/>
    <lineage>
        <taxon>Bacteria</taxon>
        <taxon>Pseudomonadati</taxon>
        <taxon>Pseudomonadota</taxon>
        <taxon>Betaproteobacteria</taxon>
        <taxon>Burkholderiales</taxon>
        <taxon>Sphaerotilaceae</taxon>
        <taxon>Pseudaquabacterium</taxon>
    </lineage>
</organism>
<name>A0ABX2EHL8_9BURK</name>
<feature type="transmembrane region" description="Helical" evidence="1">
    <location>
        <begin position="80"/>
        <end position="101"/>
    </location>
</feature>
<keyword evidence="1" id="KW-0472">Membrane</keyword>